<gene>
    <name evidence="1" type="ORF">MNOR_LOCUS28087</name>
</gene>
<name>A0AAV2RSA4_MEGNR</name>
<dbReference type="AlphaFoldDB" id="A0AAV2RSA4"/>
<accession>A0AAV2RSA4</accession>
<keyword evidence="2" id="KW-1185">Reference proteome</keyword>
<reference evidence="1 2" key="1">
    <citation type="submission" date="2024-05" db="EMBL/GenBank/DDBJ databases">
        <authorList>
            <person name="Wallberg A."/>
        </authorList>
    </citation>
    <scope>NUCLEOTIDE SEQUENCE [LARGE SCALE GENOMIC DNA]</scope>
</reference>
<protein>
    <submittedName>
        <fullName evidence="1">Uncharacterized protein</fullName>
    </submittedName>
</protein>
<evidence type="ECO:0000313" key="1">
    <source>
        <dbReference type="EMBL" id="CAL4137441.1"/>
    </source>
</evidence>
<organism evidence="1 2">
    <name type="scientific">Meganyctiphanes norvegica</name>
    <name type="common">Northern krill</name>
    <name type="synonym">Thysanopoda norvegica</name>
    <dbReference type="NCBI Taxonomy" id="48144"/>
    <lineage>
        <taxon>Eukaryota</taxon>
        <taxon>Metazoa</taxon>
        <taxon>Ecdysozoa</taxon>
        <taxon>Arthropoda</taxon>
        <taxon>Crustacea</taxon>
        <taxon>Multicrustacea</taxon>
        <taxon>Malacostraca</taxon>
        <taxon>Eumalacostraca</taxon>
        <taxon>Eucarida</taxon>
        <taxon>Euphausiacea</taxon>
        <taxon>Euphausiidae</taxon>
        <taxon>Meganyctiphanes</taxon>
    </lineage>
</organism>
<proteinExistence type="predicted"/>
<evidence type="ECO:0000313" key="2">
    <source>
        <dbReference type="Proteomes" id="UP001497623"/>
    </source>
</evidence>
<dbReference type="EMBL" id="CAXKWB010030381">
    <property type="protein sequence ID" value="CAL4137441.1"/>
    <property type="molecule type" value="Genomic_DNA"/>
</dbReference>
<sequence length="463" mass="51370">MCCTIGKSTFKNKEFWYKGEVLYTCEHGTEEKSLNHEGILSLQLPSVPEVLSNDLEMNKRKRRSPADKINCWDQEQALEILCHSWNARCYIKKCHRGQLTYQVDLKCCEIDGVAYPDGVAWSEKCLLYFCDAGAARKQSDASCCSYCGEKYPHGHKWDEEEEDCYEKVCRSGTVKREMKKSCCKHDGEIYRNGEYWQTRNHMWICFDGEKEKVDDSDEYCKFDNKIYRTGEGWIKECAIYTCEKGCISSRMDTACKGQKKCGNECDYDTDDYGLEINEVCASFGGPCTIGQDQGVCRPRCGHGEVPLGQCDGRACICCGPIANGANYIPLLNLNTTNNIDHNTIISGLEINEVCASQGGPCNTEQGQGVCRPSCGPGEVGLGQCDGRACICCGPIANGDNSIPLLSLNTAINIDNNTITPDTQQSCTVDGKILGSGRSIVVQEKCLTYMCNNGILLEAKMENC</sequence>
<dbReference type="Proteomes" id="UP001497623">
    <property type="component" value="Unassembled WGS sequence"/>
</dbReference>
<comment type="caution">
    <text evidence="1">The sequence shown here is derived from an EMBL/GenBank/DDBJ whole genome shotgun (WGS) entry which is preliminary data.</text>
</comment>